<keyword evidence="4" id="KW-1185">Reference proteome</keyword>
<comment type="caution">
    <text evidence="3">The sequence shown here is derived from an EMBL/GenBank/DDBJ whole genome shotgun (WGS) entry which is preliminary data.</text>
</comment>
<evidence type="ECO:0000256" key="2">
    <source>
        <dbReference type="SAM" id="SignalP"/>
    </source>
</evidence>
<keyword evidence="2" id="KW-0732">Signal</keyword>
<feature type="chain" id="PRO_5034998171" evidence="2">
    <location>
        <begin position="22"/>
        <end position="306"/>
    </location>
</feature>
<reference evidence="3 4" key="1">
    <citation type="submission" date="2020-07" db="EMBL/GenBank/DDBJ databases">
        <title>Comparative genomics of pyrophilous fungi reveals a link between fire events and developmental genes.</title>
        <authorList>
            <consortium name="DOE Joint Genome Institute"/>
            <person name="Steindorff A.S."/>
            <person name="Carver A."/>
            <person name="Calhoun S."/>
            <person name="Stillman K."/>
            <person name="Liu H."/>
            <person name="Lipzen A."/>
            <person name="Pangilinan J."/>
            <person name="Labutti K."/>
            <person name="Bruns T.D."/>
            <person name="Grigoriev I.V."/>
        </authorList>
    </citation>
    <scope>NUCLEOTIDE SEQUENCE [LARGE SCALE GENOMIC DNA]</scope>
    <source>
        <strain evidence="3 4">CBS 144469</strain>
    </source>
</reference>
<evidence type="ECO:0000313" key="3">
    <source>
        <dbReference type="EMBL" id="KAF6744810.1"/>
    </source>
</evidence>
<accession>A0A8H6HD11</accession>
<dbReference type="AlphaFoldDB" id="A0A8H6HD11"/>
<protein>
    <submittedName>
        <fullName evidence="3">Uncharacterized protein</fullName>
    </submittedName>
</protein>
<name>A0A8H6HD11_9AGAR</name>
<sequence length="306" mass="32740">MRVSFINLLTALGALASLANAYHDDYTFAARDNLDELTTSMRSLDRREILADIATRDLLAEVTDRLEARSRDQDPYPPFRCLFQHCGATFPGTKEGQILWTSTLRSASDEHLPMQAPVITTLVLSAAHACLDGGVPNCLRERCGDSEFAVIPAGSALILDWFTISLTVVDGFTASTMIIGDQSRREQLWSNLSVQESLSSGAGGCYSSSSTSPRRCNEASRFFAVTPRSTPAPTATPSTTLSSTPAAASTRRTDRTRPSAAGGSLAPATLKPLELVASRILGQYALLLQPPEVQSFAPELVAGISG</sequence>
<proteinExistence type="predicted"/>
<evidence type="ECO:0000313" key="4">
    <source>
        <dbReference type="Proteomes" id="UP000521943"/>
    </source>
</evidence>
<feature type="region of interest" description="Disordered" evidence="1">
    <location>
        <begin position="227"/>
        <end position="265"/>
    </location>
</feature>
<gene>
    <name evidence="3" type="ORF">DFP72DRAFT_857113</name>
</gene>
<dbReference type="EMBL" id="JACGCI010000114">
    <property type="protein sequence ID" value="KAF6744810.1"/>
    <property type="molecule type" value="Genomic_DNA"/>
</dbReference>
<dbReference type="Proteomes" id="UP000521943">
    <property type="component" value="Unassembled WGS sequence"/>
</dbReference>
<feature type="signal peptide" evidence="2">
    <location>
        <begin position="1"/>
        <end position="21"/>
    </location>
</feature>
<feature type="compositionally biased region" description="Low complexity" evidence="1">
    <location>
        <begin position="227"/>
        <end position="250"/>
    </location>
</feature>
<organism evidence="3 4">
    <name type="scientific">Ephemerocybe angulata</name>
    <dbReference type="NCBI Taxonomy" id="980116"/>
    <lineage>
        <taxon>Eukaryota</taxon>
        <taxon>Fungi</taxon>
        <taxon>Dikarya</taxon>
        <taxon>Basidiomycota</taxon>
        <taxon>Agaricomycotina</taxon>
        <taxon>Agaricomycetes</taxon>
        <taxon>Agaricomycetidae</taxon>
        <taxon>Agaricales</taxon>
        <taxon>Agaricineae</taxon>
        <taxon>Psathyrellaceae</taxon>
        <taxon>Ephemerocybe</taxon>
    </lineage>
</organism>
<evidence type="ECO:0000256" key="1">
    <source>
        <dbReference type="SAM" id="MobiDB-lite"/>
    </source>
</evidence>